<gene>
    <name evidence="10" type="primary">LOC116948673</name>
</gene>
<protein>
    <submittedName>
        <fullName evidence="10">Endoplasmic reticulum membrane sensor NFE2L1-like isoform X1</fullName>
    </submittedName>
</protein>
<dbReference type="PROSITE" id="PS50217">
    <property type="entry name" value="BZIP"/>
    <property type="match status" value="1"/>
</dbReference>
<dbReference type="Gene3D" id="1.10.880.10">
    <property type="entry name" value="Transcription factor, Skn-1-like, DNA-binding domain"/>
    <property type="match status" value="1"/>
</dbReference>
<comment type="similarity">
    <text evidence="1">Belongs to the bZIP family. CNC subfamily.</text>
</comment>
<evidence type="ECO:0000259" key="8">
    <source>
        <dbReference type="PROSITE" id="PS50217"/>
    </source>
</evidence>
<dbReference type="PANTHER" id="PTHR24411">
    <property type="entry name" value="NUCLEAR FACTOR ERYTHROID 2-RELATED FACTOR"/>
    <property type="match status" value="1"/>
</dbReference>
<feature type="region of interest" description="Disordered" evidence="7">
    <location>
        <begin position="947"/>
        <end position="991"/>
    </location>
</feature>
<evidence type="ECO:0000313" key="9">
    <source>
        <dbReference type="Proteomes" id="UP001318040"/>
    </source>
</evidence>
<dbReference type="GO" id="GO:0000978">
    <property type="term" value="F:RNA polymerase II cis-regulatory region sequence-specific DNA binding"/>
    <property type="evidence" value="ECO:0007669"/>
    <property type="project" value="InterPro"/>
</dbReference>
<dbReference type="PROSITE" id="PS00036">
    <property type="entry name" value="BZIP_BASIC"/>
    <property type="match status" value="1"/>
</dbReference>
<feature type="compositionally biased region" description="Low complexity" evidence="7">
    <location>
        <begin position="126"/>
        <end position="140"/>
    </location>
</feature>
<organism evidence="9 10">
    <name type="scientific">Petromyzon marinus</name>
    <name type="common">Sea lamprey</name>
    <dbReference type="NCBI Taxonomy" id="7757"/>
    <lineage>
        <taxon>Eukaryota</taxon>
        <taxon>Metazoa</taxon>
        <taxon>Chordata</taxon>
        <taxon>Craniata</taxon>
        <taxon>Vertebrata</taxon>
        <taxon>Cyclostomata</taxon>
        <taxon>Hyperoartia</taxon>
        <taxon>Petromyzontiformes</taxon>
        <taxon>Petromyzontidae</taxon>
        <taxon>Petromyzon</taxon>
    </lineage>
</organism>
<keyword evidence="6" id="KW-0539">Nucleus</keyword>
<dbReference type="GO" id="GO:0000981">
    <property type="term" value="F:DNA-binding transcription factor activity, RNA polymerase II-specific"/>
    <property type="evidence" value="ECO:0007669"/>
    <property type="project" value="TreeGrafter"/>
</dbReference>
<evidence type="ECO:0000256" key="7">
    <source>
        <dbReference type="SAM" id="MobiDB-lite"/>
    </source>
</evidence>
<accession>A0AAJ7TNV3</accession>
<evidence type="ECO:0000313" key="10">
    <source>
        <dbReference type="RefSeq" id="XP_032821486.1"/>
    </source>
</evidence>
<dbReference type="SMART" id="SM00338">
    <property type="entry name" value="BRLZ"/>
    <property type="match status" value="1"/>
</dbReference>
<feature type="region of interest" description="Disordered" evidence="7">
    <location>
        <begin position="445"/>
        <end position="465"/>
    </location>
</feature>
<feature type="compositionally biased region" description="Acidic residues" evidence="7">
    <location>
        <begin position="707"/>
        <end position="730"/>
    </location>
</feature>
<dbReference type="SUPFAM" id="SSF47454">
    <property type="entry name" value="A DNA-binding domain in eukaryotic transcription factors"/>
    <property type="match status" value="1"/>
</dbReference>
<feature type="region of interest" description="Disordered" evidence="7">
    <location>
        <begin position="546"/>
        <end position="595"/>
    </location>
</feature>
<feature type="compositionally biased region" description="Basic residues" evidence="7">
    <location>
        <begin position="979"/>
        <end position="991"/>
    </location>
</feature>
<evidence type="ECO:0000256" key="6">
    <source>
        <dbReference type="ARBA" id="ARBA00023242"/>
    </source>
</evidence>
<dbReference type="InterPro" id="IPR008917">
    <property type="entry name" value="TF_DNA-bd_sf"/>
</dbReference>
<dbReference type="Proteomes" id="UP001318040">
    <property type="component" value="Chromosome 34"/>
</dbReference>
<keyword evidence="5" id="KW-0804">Transcription</keyword>
<feature type="domain" description="BZIP" evidence="8">
    <location>
        <begin position="848"/>
        <end position="911"/>
    </location>
</feature>
<feature type="compositionally biased region" description="Low complexity" evidence="7">
    <location>
        <begin position="559"/>
        <end position="593"/>
    </location>
</feature>
<evidence type="ECO:0000256" key="4">
    <source>
        <dbReference type="ARBA" id="ARBA00023159"/>
    </source>
</evidence>
<dbReference type="InterPro" id="IPR004826">
    <property type="entry name" value="bZIP_Maf"/>
</dbReference>
<feature type="region of interest" description="Disordered" evidence="7">
    <location>
        <begin position="614"/>
        <end position="739"/>
    </location>
</feature>
<name>A0AAJ7TNV3_PETMA</name>
<dbReference type="CDD" id="cd14720">
    <property type="entry name" value="bZIP_NFE2-like"/>
    <property type="match status" value="1"/>
</dbReference>
<feature type="compositionally biased region" description="Basic and acidic residues" evidence="7">
    <location>
        <begin position="797"/>
        <end position="812"/>
    </location>
</feature>
<evidence type="ECO:0000256" key="1">
    <source>
        <dbReference type="ARBA" id="ARBA00008157"/>
    </source>
</evidence>
<keyword evidence="3" id="KW-0238">DNA-binding</keyword>
<keyword evidence="2" id="KW-0805">Transcription regulation</keyword>
<dbReference type="CTD" id="4779"/>
<keyword evidence="9" id="KW-1185">Reference proteome</keyword>
<dbReference type="PANTHER" id="PTHR24411:SF55">
    <property type="entry name" value="SEGMENTATION PROTEIN CAP'N'COLLAR"/>
    <property type="match status" value="1"/>
</dbReference>
<feature type="region of interest" description="Disordered" evidence="7">
    <location>
        <begin position="775"/>
        <end position="812"/>
    </location>
</feature>
<feature type="compositionally biased region" description="Low complexity" evidence="7">
    <location>
        <begin position="665"/>
        <end position="682"/>
    </location>
</feature>
<dbReference type="InterPro" id="IPR004827">
    <property type="entry name" value="bZIP"/>
</dbReference>
<evidence type="ECO:0000256" key="2">
    <source>
        <dbReference type="ARBA" id="ARBA00023015"/>
    </source>
</evidence>
<dbReference type="RefSeq" id="XP_032821486.1">
    <property type="nucleotide sequence ID" value="XM_032965595.1"/>
</dbReference>
<keyword evidence="4" id="KW-0010">Activator</keyword>
<feature type="compositionally biased region" description="Low complexity" evidence="7">
    <location>
        <begin position="778"/>
        <end position="796"/>
    </location>
</feature>
<dbReference type="Pfam" id="PF03131">
    <property type="entry name" value="bZIP_Maf"/>
    <property type="match status" value="1"/>
</dbReference>
<dbReference type="GO" id="GO:0005634">
    <property type="term" value="C:nucleus"/>
    <property type="evidence" value="ECO:0007669"/>
    <property type="project" value="TreeGrafter"/>
</dbReference>
<reference evidence="10" key="1">
    <citation type="submission" date="2025-08" db="UniProtKB">
        <authorList>
            <consortium name="RefSeq"/>
        </authorList>
    </citation>
    <scope>IDENTIFICATION</scope>
    <source>
        <tissue evidence="10">Sperm</tissue>
    </source>
</reference>
<dbReference type="InterPro" id="IPR047167">
    <property type="entry name" value="NFE2-like"/>
</dbReference>
<feature type="region of interest" description="Disordered" evidence="7">
    <location>
        <begin position="234"/>
        <end position="256"/>
    </location>
</feature>
<proteinExistence type="inferred from homology"/>
<feature type="region of interest" description="Disordered" evidence="7">
    <location>
        <begin position="126"/>
        <end position="145"/>
    </location>
</feature>
<dbReference type="KEGG" id="pmrn:116948673"/>
<feature type="compositionally biased region" description="Low complexity" evidence="7">
    <location>
        <begin position="629"/>
        <end position="643"/>
    </location>
</feature>
<feature type="compositionally biased region" description="Basic and acidic residues" evidence="7">
    <location>
        <begin position="234"/>
        <end position="243"/>
    </location>
</feature>
<feature type="compositionally biased region" description="Acidic residues" evidence="7">
    <location>
        <begin position="686"/>
        <end position="699"/>
    </location>
</feature>
<dbReference type="FunFam" id="1.10.880.10:FF:000004">
    <property type="entry name" value="Nuclear factor, erythroid 2"/>
    <property type="match status" value="1"/>
</dbReference>
<evidence type="ECO:0000256" key="5">
    <source>
        <dbReference type="ARBA" id="ARBA00023163"/>
    </source>
</evidence>
<dbReference type="AlphaFoldDB" id="A0AAJ7TNV3"/>
<sequence length="991" mass="104077">MYPLKKYFTEGLIQLTIMLSLLRMDPDTYLMGGPGQQHHHHHHLHDLLLVQGSAHTRPGWDATPGFLGPGLGLGGPGPALHPKNPDAAVLDGFWDMRRLLDEVRSLDRIRAGTTDIAAWLVHSNGGASGSPTSSAGVETEAGGGGGVGGGGGGDVEVVGQGQPGGGGGVVVVETRTTGQEEARALEERPLAAGAEAMPVGGSELTKEDLDLIEVLWRQDVDLGAERVAFDSLHRQRQAKEERLPGAGGGVDGTHAEAVDGETGEVVEGGTSDERLVQPATLPSETFSLDECLQLLEANFPFGEGSEQVAVPPQQQQQQQLPPPRVDLALPTMTVAGVADRAAPPRSTALDRHLQELLSLPEFEALAATNDSFPDAYDSALLPELAGDAGPRGSLLLSSLNASSCPITRDVSLHDAAATSGVAARDEAALLLAAAAAAAATRRRDASSRAANPVARGPFSSPPSSPSSSFFFSSGFEALDPCHSRNFFRLDSSDVADVMDMELGAPLGAPLAPRLSSDLSDEALTGLLDPAFLDELSLMDLTDEEGMDIVGPAAPPAVGSCSSFSSSSPSSSSSSSSSAFSSSSSSPTGGVVAVPTPPRSNSLLSACDGISSFFGVPTMSREQSGADAGQQQQQQLQLQQQQQQGEAGEMLGATQRTSLCAELDSDSGLSLGSSPRASSPGSSITAGDEEDDEEEEEEEGAVGYSDGETMDVDSSSDDDEDDDDEEEEEEGAVGGYQPEYRKFCRMDFRNPDSFRATPSLDHVQHNHTYNLQAGVTPAQQQQQQGKPSSAPSPVSASSKDRPSTRLSRDERRARAMKIPFSTEKIINLPVEDFNALLGGHRLSEPQLALVRDIRRRGKNKVAAQNCRKRKLDTLLTLEGELAALRRRKDELLREKLESGRALRGLRLKLGELHAEVLASLRDGRGAGRRPLRPAELLLLQRVSEAGAAGAAGDDGGGAEAAGATAVASRDRAASGQRRAGSGKKGKKQEKKE</sequence>
<evidence type="ECO:0000256" key="3">
    <source>
        <dbReference type="ARBA" id="ARBA00023125"/>
    </source>
</evidence>